<dbReference type="AlphaFoldDB" id="A0A1F7WBJ5"/>
<dbReference type="STRING" id="1802421.A2318_01705"/>
<proteinExistence type="predicted"/>
<dbReference type="EMBL" id="MGFD01000009">
    <property type="protein sequence ID" value="OGL99464.1"/>
    <property type="molecule type" value="Genomic_DNA"/>
</dbReference>
<evidence type="ECO:0000313" key="1">
    <source>
        <dbReference type="EMBL" id="OGL99464.1"/>
    </source>
</evidence>
<sequence length="386" mass="45015">MTDESVPGFALVVPPVRSKQELALSKRFAAHIGMKSVPENTVAQVIQNEPMPRIPRENDVPIDADVKEQLLRVFFENIFPHMQGFRADFRISNATDEDLDAEVAETIRHYQSLGLTDEIPVLNDEVVRFKQVRRVLALMVEEDLVRRDTIIPLAYLPDLFMAVPVWYFYTDEIEQQEIVDDWETEDPCVHPRVETFCDLFPHQVWYDTFQLFNRRVRTLQQYRGEVIPAAIAKRMAKAVTLFDHVVIATPYHDEAGLDWNNPEWRRAIDPYVLGFKKGLPCFFVIGRFSDTGTFPLFNELLADTIEFLRTNQQKLKAFNDIYQPFWHHEPTANEPADDDAMYGYETEKMFGDYLMDHIDRLLGEFERGTLFDWLRGPNPEPLVVLR</sequence>
<reference evidence="1 2" key="1">
    <citation type="journal article" date="2016" name="Nat. Commun.">
        <title>Thousands of microbial genomes shed light on interconnected biogeochemical processes in an aquifer system.</title>
        <authorList>
            <person name="Anantharaman K."/>
            <person name="Brown C.T."/>
            <person name="Hug L.A."/>
            <person name="Sharon I."/>
            <person name="Castelle C.J."/>
            <person name="Probst A.J."/>
            <person name="Thomas B.C."/>
            <person name="Singh A."/>
            <person name="Wilkins M.J."/>
            <person name="Karaoz U."/>
            <person name="Brodie E.L."/>
            <person name="Williams K.H."/>
            <person name="Hubbard S.S."/>
            <person name="Banfield J.F."/>
        </authorList>
    </citation>
    <scope>NUCLEOTIDE SEQUENCE [LARGE SCALE GENOMIC DNA]</scope>
</reference>
<organism evidence="1 2">
    <name type="scientific">Candidatus Uhrbacteria bacterium RIFOXYB2_FULL_45_11</name>
    <dbReference type="NCBI Taxonomy" id="1802421"/>
    <lineage>
        <taxon>Bacteria</taxon>
        <taxon>Candidatus Uhriibacteriota</taxon>
    </lineage>
</organism>
<accession>A0A1F7WBJ5</accession>
<evidence type="ECO:0000313" key="2">
    <source>
        <dbReference type="Proteomes" id="UP000177331"/>
    </source>
</evidence>
<comment type="caution">
    <text evidence="1">The sequence shown here is derived from an EMBL/GenBank/DDBJ whole genome shotgun (WGS) entry which is preliminary data.</text>
</comment>
<dbReference type="Proteomes" id="UP000177331">
    <property type="component" value="Unassembled WGS sequence"/>
</dbReference>
<name>A0A1F7WBJ5_9BACT</name>
<gene>
    <name evidence="1" type="ORF">A2318_01705</name>
</gene>
<protein>
    <submittedName>
        <fullName evidence="1">Uncharacterized protein</fullName>
    </submittedName>
</protein>